<dbReference type="Gene3D" id="1.20.1640.10">
    <property type="entry name" value="Multidrug efflux transporter AcrB transmembrane domain"/>
    <property type="match status" value="2"/>
</dbReference>
<feature type="transmembrane region" description="Helical" evidence="7">
    <location>
        <begin position="343"/>
        <end position="365"/>
    </location>
</feature>
<dbReference type="GO" id="GO:0005886">
    <property type="term" value="C:plasma membrane"/>
    <property type="evidence" value="ECO:0007669"/>
    <property type="project" value="UniProtKB-SubCell"/>
</dbReference>
<dbReference type="PANTHER" id="PTHR33406">
    <property type="entry name" value="MEMBRANE PROTEIN MJ1562-RELATED"/>
    <property type="match status" value="1"/>
</dbReference>
<keyword evidence="2" id="KW-1003">Cell membrane</keyword>
<dbReference type="InterPro" id="IPR000731">
    <property type="entry name" value="SSD"/>
</dbReference>
<feature type="transmembrane region" description="Helical" evidence="7">
    <location>
        <begin position="286"/>
        <end position="307"/>
    </location>
</feature>
<dbReference type="PROSITE" id="PS50156">
    <property type="entry name" value="SSD"/>
    <property type="match status" value="1"/>
</dbReference>
<feature type="domain" description="SSD" evidence="8">
    <location>
        <begin position="260"/>
        <end position="393"/>
    </location>
</feature>
<feature type="transmembrane region" description="Helical" evidence="7">
    <location>
        <begin position="371"/>
        <end position="395"/>
    </location>
</feature>
<keyword evidence="3 7" id="KW-0812">Transmembrane</keyword>
<dbReference type="InterPro" id="IPR004869">
    <property type="entry name" value="MMPL_dom"/>
</dbReference>
<reference evidence="9" key="1">
    <citation type="journal article" date="2014" name="Int. J. Syst. Evol. Microbiol.">
        <title>Complete genome sequence of Corynebacterium casei LMG S-19264T (=DSM 44701T), isolated from a smear-ripened cheese.</title>
        <authorList>
            <consortium name="US DOE Joint Genome Institute (JGI-PGF)"/>
            <person name="Walter F."/>
            <person name="Albersmeier A."/>
            <person name="Kalinowski J."/>
            <person name="Ruckert C."/>
        </authorList>
    </citation>
    <scope>NUCLEOTIDE SEQUENCE</scope>
    <source>
        <strain evidence="9">JCM 3091</strain>
    </source>
</reference>
<dbReference type="Pfam" id="PF03176">
    <property type="entry name" value="MMPL"/>
    <property type="match status" value="2"/>
</dbReference>
<protein>
    <submittedName>
        <fullName evidence="9">Membrane protein</fullName>
    </submittedName>
</protein>
<keyword evidence="10" id="KW-1185">Reference proteome</keyword>
<evidence type="ECO:0000256" key="3">
    <source>
        <dbReference type="ARBA" id="ARBA00022692"/>
    </source>
</evidence>
<dbReference type="EMBL" id="BMQC01000009">
    <property type="protein sequence ID" value="GGK33921.1"/>
    <property type="molecule type" value="Genomic_DNA"/>
</dbReference>
<evidence type="ECO:0000256" key="6">
    <source>
        <dbReference type="SAM" id="MobiDB-lite"/>
    </source>
</evidence>
<dbReference type="Proteomes" id="UP000662200">
    <property type="component" value="Unassembled WGS sequence"/>
</dbReference>
<dbReference type="InterPro" id="IPR050545">
    <property type="entry name" value="Mycobact_MmpL"/>
</dbReference>
<feature type="region of interest" description="Disordered" evidence="6">
    <location>
        <begin position="1"/>
        <end position="50"/>
    </location>
</feature>
<reference evidence="9" key="2">
    <citation type="submission" date="2020-09" db="EMBL/GenBank/DDBJ databases">
        <authorList>
            <person name="Sun Q."/>
            <person name="Ohkuma M."/>
        </authorList>
    </citation>
    <scope>NUCLEOTIDE SEQUENCE</scope>
    <source>
        <strain evidence="9">JCM 3091</strain>
    </source>
</reference>
<comment type="caution">
    <text evidence="9">The sequence shown here is derived from an EMBL/GenBank/DDBJ whole genome shotgun (WGS) entry which is preliminary data.</text>
</comment>
<sequence>MPEPTAAPAQGDPPDQGNPPVRSGPPPQGGPASGGQPAPGGPQPGGQPHRRFSLQAWGQLCARRPLGLLAVWLVILVGSGLLYPTLEKSLGAPDYTVRHAESARAQQLVAAHFPVLGAEQDVVVFRSTAHQVDAPEYRAAVDRVLAAVRAQPRVTGVVSPYEPAADEQVAADRRVAVAVVGLAGSESVRAETAKDLQRIVADSTRGSPLETYLTGPSPLTNDLSDVELADQERAEMIGIPIALGVLLLCLGGVVAAGLPLLVALASVLGCTGLLVALAGPLHLDRFATVITTVIGIGIGIDYALFIVSRYREELARAAAGRRPTRDDVRVALGRALHTSGRTIVISGAIVIVALSSLVIIDGHIFMEIAVASALVVATCLVTSLTLLPALLSVLGHRINSGALPRRLRPTDVDGGERQGRWSAWARTVLRRPVAFGLPALILLIALAWPVASIKLGIDWGLAALSETPSGKGQQIVSTSFSPGAVGPVQTVVCADSALTDRHLDGVARLTAAAEADGRVDRVTSITGVLDRTAGSHNQATLQAAAGSPAGRPVVASLVDLDRGGRCTYLQTLVNRPVDSPAAIEFVTHLRERLVPDAFRGVDVDVQVGGLTAQYADLAKETTRKLPWVVGIVLALSFGYLLVVFRSLFVPAKAVVLNLLATTAAVGLTVIVFQYGYGEGALGFTSVGNLQAYLPVALFALLFGLSMDYEVFMVSRIQEEWLRSGDNDAAVATALQHTARQITAGAAIMIAVFGALIAADVLELKQFGFGLAVAVLIDATVVRMLLVPAAMKLASGANWWLPGWLGRLLPKWRVE</sequence>
<dbReference type="SUPFAM" id="SSF82866">
    <property type="entry name" value="Multidrug efflux transporter AcrB transmembrane domain"/>
    <property type="match status" value="2"/>
</dbReference>
<feature type="transmembrane region" description="Helical" evidence="7">
    <location>
        <begin position="627"/>
        <end position="648"/>
    </location>
</feature>
<evidence type="ECO:0000256" key="2">
    <source>
        <dbReference type="ARBA" id="ARBA00022475"/>
    </source>
</evidence>
<dbReference type="AlphaFoldDB" id="A0A8J3BPI9"/>
<feature type="transmembrane region" description="Helical" evidence="7">
    <location>
        <begin position="766"/>
        <end position="785"/>
    </location>
</feature>
<feature type="transmembrane region" description="Helical" evidence="7">
    <location>
        <begin position="741"/>
        <end position="760"/>
    </location>
</feature>
<evidence type="ECO:0000259" key="8">
    <source>
        <dbReference type="PROSITE" id="PS50156"/>
    </source>
</evidence>
<dbReference type="RefSeq" id="WP_189114767.1">
    <property type="nucleotide sequence ID" value="NZ_BMQC01000009.1"/>
</dbReference>
<evidence type="ECO:0000313" key="10">
    <source>
        <dbReference type="Proteomes" id="UP000662200"/>
    </source>
</evidence>
<evidence type="ECO:0000256" key="1">
    <source>
        <dbReference type="ARBA" id="ARBA00004651"/>
    </source>
</evidence>
<keyword evidence="4 7" id="KW-1133">Transmembrane helix</keyword>
<evidence type="ECO:0000313" key="9">
    <source>
        <dbReference type="EMBL" id="GGK33921.1"/>
    </source>
</evidence>
<comment type="subcellular location">
    <subcellularLocation>
        <location evidence="1">Cell membrane</location>
        <topology evidence="1">Multi-pass membrane protein</topology>
    </subcellularLocation>
</comment>
<gene>
    <name evidence="9" type="ORF">GCM10010124_28100</name>
</gene>
<feature type="transmembrane region" description="Helical" evidence="7">
    <location>
        <begin position="241"/>
        <end position="274"/>
    </location>
</feature>
<accession>A0A8J3BPI9</accession>
<dbReference type="PANTHER" id="PTHR33406:SF13">
    <property type="entry name" value="MEMBRANE PROTEIN YDFJ"/>
    <property type="match status" value="1"/>
</dbReference>
<name>A0A8J3BPI9_9ACTN</name>
<feature type="transmembrane region" description="Helical" evidence="7">
    <location>
        <begin position="655"/>
        <end position="676"/>
    </location>
</feature>
<evidence type="ECO:0000256" key="4">
    <source>
        <dbReference type="ARBA" id="ARBA00022989"/>
    </source>
</evidence>
<organism evidence="9 10">
    <name type="scientific">Pilimelia terevasa</name>
    <dbReference type="NCBI Taxonomy" id="53372"/>
    <lineage>
        <taxon>Bacteria</taxon>
        <taxon>Bacillati</taxon>
        <taxon>Actinomycetota</taxon>
        <taxon>Actinomycetes</taxon>
        <taxon>Micromonosporales</taxon>
        <taxon>Micromonosporaceae</taxon>
        <taxon>Pilimelia</taxon>
    </lineage>
</organism>
<evidence type="ECO:0000256" key="7">
    <source>
        <dbReference type="SAM" id="Phobius"/>
    </source>
</evidence>
<evidence type="ECO:0000256" key="5">
    <source>
        <dbReference type="ARBA" id="ARBA00023136"/>
    </source>
</evidence>
<keyword evidence="5 7" id="KW-0472">Membrane</keyword>
<proteinExistence type="predicted"/>
<feature type="transmembrane region" description="Helical" evidence="7">
    <location>
        <begin position="433"/>
        <end position="451"/>
    </location>
</feature>
<feature type="transmembrane region" description="Helical" evidence="7">
    <location>
        <begin position="691"/>
        <end position="713"/>
    </location>
</feature>